<dbReference type="AlphaFoldDB" id="A0A0B7AAG0"/>
<accession>A0A0B7AAG0</accession>
<name>A0A0B7AAG0_9EUPU</name>
<dbReference type="EMBL" id="HACG01031084">
    <property type="protein sequence ID" value="CEK77949.1"/>
    <property type="molecule type" value="Transcribed_RNA"/>
</dbReference>
<reference evidence="1" key="1">
    <citation type="submission" date="2014-12" db="EMBL/GenBank/DDBJ databases">
        <title>Insight into the proteome of Arion vulgaris.</title>
        <authorList>
            <person name="Aradska J."/>
            <person name="Bulat T."/>
            <person name="Smidak R."/>
            <person name="Sarate P."/>
            <person name="Gangsoo J."/>
            <person name="Sialana F."/>
            <person name="Bilban M."/>
            <person name="Lubec G."/>
        </authorList>
    </citation>
    <scope>NUCLEOTIDE SEQUENCE</scope>
    <source>
        <tissue evidence="1">Skin</tissue>
    </source>
</reference>
<protein>
    <submittedName>
        <fullName evidence="1">Uncharacterized protein</fullName>
    </submittedName>
</protein>
<evidence type="ECO:0000313" key="1">
    <source>
        <dbReference type="EMBL" id="CEK77949.1"/>
    </source>
</evidence>
<organism evidence="1">
    <name type="scientific">Arion vulgaris</name>
    <dbReference type="NCBI Taxonomy" id="1028688"/>
    <lineage>
        <taxon>Eukaryota</taxon>
        <taxon>Metazoa</taxon>
        <taxon>Spiralia</taxon>
        <taxon>Lophotrochozoa</taxon>
        <taxon>Mollusca</taxon>
        <taxon>Gastropoda</taxon>
        <taxon>Heterobranchia</taxon>
        <taxon>Euthyneura</taxon>
        <taxon>Panpulmonata</taxon>
        <taxon>Eupulmonata</taxon>
        <taxon>Stylommatophora</taxon>
        <taxon>Helicina</taxon>
        <taxon>Arionoidea</taxon>
        <taxon>Arionidae</taxon>
        <taxon>Arion</taxon>
    </lineage>
</organism>
<proteinExistence type="predicted"/>
<sequence>MIIFVINQVPLYITISDTVMARSFDDQEIRSLGGRRSSDQTATMKQRSKSDIKTCILKVVC</sequence>
<gene>
    <name evidence="1" type="primary">ORF107536</name>
</gene>